<sequence length="120" mass="13784">MSIGRGPLKEFEDKFKMRRSLSLVKVEGIEENILEPRSRFLKEVRLPKQEGIDLVNLLLSRSTSIKRLKLPIPLGMLPLMLHPEARKILRDFERYPTKPGILVLSMGCINVDGIVENFKT</sequence>
<dbReference type="EMBL" id="JBBPBN010000013">
    <property type="protein sequence ID" value="KAK9025607.1"/>
    <property type="molecule type" value="Genomic_DNA"/>
</dbReference>
<name>A0ABR2SKC8_9ROSI</name>
<protein>
    <submittedName>
        <fullName evidence="1">Uncharacterized protein</fullName>
    </submittedName>
</protein>
<dbReference type="Proteomes" id="UP001396334">
    <property type="component" value="Unassembled WGS sequence"/>
</dbReference>
<comment type="caution">
    <text evidence="1">The sequence shown here is derived from an EMBL/GenBank/DDBJ whole genome shotgun (WGS) entry which is preliminary data.</text>
</comment>
<keyword evidence="2" id="KW-1185">Reference proteome</keyword>
<reference evidence="1 2" key="1">
    <citation type="journal article" date="2024" name="G3 (Bethesda)">
        <title>Genome assembly of Hibiscus sabdariffa L. provides insights into metabolisms of medicinal natural products.</title>
        <authorList>
            <person name="Kim T."/>
        </authorList>
    </citation>
    <scope>NUCLEOTIDE SEQUENCE [LARGE SCALE GENOMIC DNA]</scope>
    <source>
        <strain evidence="1">TK-2024</strain>
        <tissue evidence="1">Old leaves</tissue>
    </source>
</reference>
<evidence type="ECO:0000313" key="1">
    <source>
        <dbReference type="EMBL" id="KAK9025607.1"/>
    </source>
</evidence>
<evidence type="ECO:0000313" key="2">
    <source>
        <dbReference type="Proteomes" id="UP001396334"/>
    </source>
</evidence>
<gene>
    <name evidence="1" type="ORF">V6N11_038468</name>
</gene>
<organism evidence="1 2">
    <name type="scientific">Hibiscus sabdariffa</name>
    <name type="common">roselle</name>
    <dbReference type="NCBI Taxonomy" id="183260"/>
    <lineage>
        <taxon>Eukaryota</taxon>
        <taxon>Viridiplantae</taxon>
        <taxon>Streptophyta</taxon>
        <taxon>Embryophyta</taxon>
        <taxon>Tracheophyta</taxon>
        <taxon>Spermatophyta</taxon>
        <taxon>Magnoliopsida</taxon>
        <taxon>eudicotyledons</taxon>
        <taxon>Gunneridae</taxon>
        <taxon>Pentapetalae</taxon>
        <taxon>rosids</taxon>
        <taxon>malvids</taxon>
        <taxon>Malvales</taxon>
        <taxon>Malvaceae</taxon>
        <taxon>Malvoideae</taxon>
        <taxon>Hibiscus</taxon>
    </lineage>
</organism>
<proteinExistence type="predicted"/>
<accession>A0ABR2SKC8</accession>